<proteinExistence type="predicted"/>
<dbReference type="SMART" id="SM00487">
    <property type="entry name" value="DEXDc"/>
    <property type="match status" value="1"/>
</dbReference>
<evidence type="ECO:0000259" key="1">
    <source>
        <dbReference type="SMART" id="SM00487"/>
    </source>
</evidence>
<evidence type="ECO:0000313" key="2">
    <source>
        <dbReference type="EMBL" id="SPU40732.1"/>
    </source>
</evidence>
<keyword evidence="2" id="KW-0067">ATP-binding</keyword>
<reference evidence="2 3" key="1">
    <citation type="submission" date="2018-06" db="EMBL/GenBank/DDBJ databases">
        <authorList>
            <consortium name="Pathogen Informatics"/>
            <person name="Doyle S."/>
        </authorList>
    </citation>
    <scope>NUCLEOTIDE SEQUENCE [LARGE SCALE GENOMIC DNA]</scope>
    <source>
        <strain evidence="2 3">NCTC7582</strain>
    </source>
</reference>
<dbReference type="Gene3D" id="3.40.50.300">
    <property type="entry name" value="P-loop containing nucleotide triphosphate hydrolases"/>
    <property type="match status" value="1"/>
</dbReference>
<dbReference type="InterPro" id="IPR014001">
    <property type="entry name" value="Helicase_ATP-bd"/>
</dbReference>
<dbReference type="Proteomes" id="UP000251431">
    <property type="component" value="Unassembled WGS sequence"/>
</dbReference>
<dbReference type="InterPro" id="IPR038718">
    <property type="entry name" value="SNF2-like_sf"/>
</dbReference>
<name>A0A2X1AJD1_9BACI</name>
<gene>
    <name evidence="2" type="ORF">NCTC7582_05276</name>
</gene>
<accession>A0A2X1AJD1</accession>
<organism evidence="2 3">
    <name type="scientific">Lysinibacillus capsici</name>
    <dbReference type="NCBI Taxonomy" id="2115968"/>
    <lineage>
        <taxon>Bacteria</taxon>
        <taxon>Bacillati</taxon>
        <taxon>Bacillota</taxon>
        <taxon>Bacilli</taxon>
        <taxon>Bacillales</taxon>
        <taxon>Bacillaceae</taxon>
        <taxon>Lysinibacillus</taxon>
    </lineage>
</organism>
<dbReference type="Gene3D" id="3.40.50.10810">
    <property type="entry name" value="Tandem AAA-ATPase domain"/>
    <property type="match status" value="1"/>
</dbReference>
<feature type="domain" description="Helicase ATP-binding" evidence="1">
    <location>
        <begin position="274"/>
        <end position="629"/>
    </location>
</feature>
<dbReference type="SUPFAM" id="SSF52540">
    <property type="entry name" value="P-loop containing nucleoside triphosphate hydrolases"/>
    <property type="match status" value="2"/>
</dbReference>
<dbReference type="Pfam" id="PF00271">
    <property type="entry name" value="Helicase_C"/>
    <property type="match status" value="1"/>
</dbReference>
<keyword evidence="2" id="KW-0378">Hydrolase</keyword>
<protein>
    <submittedName>
        <fullName evidence="2">Helicase conserved C- domain protein</fullName>
    </submittedName>
</protein>
<dbReference type="InterPro" id="IPR001650">
    <property type="entry name" value="Helicase_C-like"/>
</dbReference>
<dbReference type="EMBL" id="UAQE01000011">
    <property type="protein sequence ID" value="SPU40732.1"/>
    <property type="molecule type" value="Genomic_DNA"/>
</dbReference>
<sequence>MLTKKQQEDICLSKIEDSDDNPAMLQVLTDRAYHEVFVFALAVEKNPNKRAYDSDKILMTIFAGADSAVQSVKASIEVGSQGLRFGLGEKGLSNYTFNGKLTLGAEKGKYSKLNIPLPNGIPNAVGIAHEDVNNNTKYILSDNGHPADVIAQLMGSSYNLHLLDEWKEPIFNELTRLGYIKEHDLYVDRNACPLLQMYSIDLTEEAADAFISDALKKGIIKFPVEGTGTEIEAIEGLGEYMPVFSSTMGAQIARELIPVHNPATVDSLTCFNTFARPLFPVQGHAATAIAKKLQSKMVKSIILQGEMSTGKSTMMVAAAHGYSEMKKMSGYFSALICPPSLTVKWPKEIKAIIPNAEIHVIKQTEEFIRYHQEWERAGRPRPTKPVFFIFSFTTLRNDCAIRPAVEYVFKRTAHSKEKQTAPYRDGIYCPNCGKPHQTIETVRYVIENDREVEKHTTHNMTKKEFGITRRIGKSSSNPPNSACYYCNSPLWTKKVEQRYKNFADWANRYEKPLLAAIKNKDASRIMDLKMSQPEFPTSNSMPRRVAAAEYIRRKVKGFFDILIVDEIHELKGGTTAQGHALASLVGASKKVIAGTGTLFGGKAEDVYYLLWRLFPQEMVKTGFEFREVTKFNEQFGNIEETIYEPKEESQTYSNKASRGGQRTSRKKVVPGISPFIFANYMLENVINVRLTDVWPDPVELVDTPTIMVDMTEEQQEAYNRMIARFEDEIDRREDGFKLYTQMLDYGIAYPDNPINFPDALFKNMNGERELICTPSQLDSEQTFPKEKKLQEIVQTEIAEGRPAIVYVRDTGSSVSERDIRPRLKAKLEEIGAKVCILDTTTTATNRRSEWLEKKIVEEGYDVCIVSQELVKVGLDLLCTPTLIYYQFSWSLFTIQQSSRRAWRIGQTEECRLYYIAYKNCYQQYMAELIAKKMVATAMINGDVSSDGLSAMLGDEGDLQSMLLQSVKDGTMKLEGVAEDWIAQTSDRARELLENIGKPKAIERRLKQIEQSKEDKLTTDEDIFNFPIDDITEEFDAQEAGEIVEYFKVTEQITKIVTVAEIQKKNAEAQKTTKGRKPKKEKVSEDQLAFDLFAV</sequence>
<dbReference type="AlphaFoldDB" id="A0A2X1AJD1"/>
<dbReference type="GO" id="GO:0004386">
    <property type="term" value="F:helicase activity"/>
    <property type="evidence" value="ECO:0007669"/>
    <property type="project" value="UniProtKB-KW"/>
</dbReference>
<dbReference type="PANTHER" id="PTHR10799">
    <property type="entry name" value="SNF2/RAD54 HELICASE FAMILY"/>
    <property type="match status" value="1"/>
</dbReference>
<keyword evidence="2" id="KW-0347">Helicase</keyword>
<dbReference type="InterPro" id="IPR027417">
    <property type="entry name" value="P-loop_NTPase"/>
</dbReference>
<evidence type="ECO:0000313" key="3">
    <source>
        <dbReference type="Proteomes" id="UP000251431"/>
    </source>
</evidence>
<keyword evidence="2" id="KW-0547">Nucleotide-binding</keyword>
<dbReference type="RefSeq" id="WP_112118969.1">
    <property type="nucleotide sequence ID" value="NZ_UAQE01000011.1"/>
</dbReference>